<comment type="caution">
    <text evidence="3">The sequence shown here is derived from an EMBL/GenBank/DDBJ whole genome shotgun (WGS) entry which is preliminary data.</text>
</comment>
<dbReference type="Gene3D" id="3.80.10.10">
    <property type="entry name" value="Ribonuclease Inhibitor"/>
    <property type="match status" value="2"/>
</dbReference>
<sequence>KDDRFTPLMALFRDGYSFIRRGNADRVTYGMKLRKAMRKFYEDFLPHMNEEENDVQPLLLKHFSINELKQKMFCLVLSCCRHHILEILPDEIFARILSELSEQDLKSCSRVNKKWKLHAQKVRDSRSPIAKLPTEIVLHIFSFLTQPDLIVRCSRVSKLWRKLTYDKQNWKIINPIDWAKGQWEKNLPDKIDDEQQQLFDDDLYKSNEIRLLSGLIKYFLPEYGKFVEQLILSGSQTITDNMARKIFDYCPNLTHVNVGLTKLTSKSFKHFRSTVKLQSLILEGCALIDDNVFSYLTLQQTPLNHTQNDVSSNNLSVLENLCCIQLPADKTLSKMAIATEYCHHPVCEKCHNYLFVQEEIKPTYVKNCCRLTTAACSTCPLMCEEQINRPLNSLKYLDLSGCLLISDEGLGLLINSCTSLTHIDLSGCVKISSCYVLRLVSQNLQLTPGNLSYCDNIDSSHQPFLEQANGCKNLQSKQKYCCRCGE</sequence>
<dbReference type="PROSITE" id="PS50181">
    <property type="entry name" value="FBOX"/>
    <property type="match status" value="2"/>
</dbReference>
<dbReference type="Gene3D" id="1.20.120.520">
    <property type="entry name" value="nmb1532 protein domain like"/>
    <property type="match status" value="1"/>
</dbReference>
<dbReference type="InterPro" id="IPR032675">
    <property type="entry name" value="LRR_dom_sf"/>
</dbReference>
<dbReference type="InterPro" id="IPR036047">
    <property type="entry name" value="F-box-like_dom_sf"/>
</dbReference>
<name>A0A8S2DVM0_9BILA</name>
<accession>A0A8S2DVM0</accession>
<feature type="domain" description="F-box" evidence="2">
    <location>
        <begin position="126"/>
        <end position="173"/>
    </location>
</feature>
<organism evidence="3 5">
    <name type="scientific">Didymodactylos carnosus</name>
    <dbReference type="NCBI Taxonomy" id="1234261"/>
    <lineage>
        <taxon>Eukaryota</taxon>
        <taxon>Metazoa</taxon>
        <taxon>Spiralia</taxon>
        <taxon>Gnathifera</taxon>
        <taxon>Rotifera</taxon>
        <taxon>Eurotatoria</taxon>
        <taxon>Bdelloidea</taxon>
        <taxon>Philodinida</taxon>
        <taxon>Philodinidae</taxon>
        <taxon>Didymodactylos</taxon>
    </lineage>
</organism>
<dbReference type="AlphaFoldDB" id="A0A8S2DVM0"/>
<dbReference type="SMART" id="SM00256">
    <property type="entry name" value="FBOX"/>
    <property type="match status" value="2"/>
</dbReference>
<dbReference type="SUPFAM" id="SSF81383">
    <property type="entry name" value="F-box domain"/>
    <property type="match status" value="2"/>
</dbReference>
<dbReference type="Gene3D" id="1.20.1280.50">
    <property type="match status" value="2"/>
</dbReference>
<dbReference type="Proteomes" id="UP000677228">
    <property type="component" value="Unassembled WGS sequence"/>
</dbReference>
<dbReference type="Pfam" id="PF12937">
    <property type="entry name" value="F-box-like"/>
    <property type="match status" value="2"/>
</dbReference>
<dbReference type="InterPro" id="IPR001810">
    <property type="entry name" value="F-box_dom"/>
</dbReference>
<gene>
    <name evidence="3" type="ORF">OVA965_LOCUS13447</name>
    <name evidence="4" type="ORF">TMI583_LOCUS13448</name>
</gene>
<dbReference type="PANTHER" id="PTHR13382">
    <property type="entry name" value="MITOCHONDRIAL ATP SYNTHASE COUPLING FACTOR B"/>
    <property type="match status" value="1"/>
</dbReference>
<evidence type="ECO:0000313" key="5">
    <source>
        <dbReference type="Proteomes" id="UP000677228"/>
    </source>
</evidence>
<dbReference type="CDD" id="cd09917">
    <property type="entry name" value="F-box_SF"/>
    <property type="match status" value="1"/>
</dbReference>
<dbReference type="SMART" id="SM00367">
    <property type="entry name" value="LRR_CC"/>
    <property type="match status" value="3"/>
</dbReference>
<dbReference type="InterPro" id="IPR050648">
    <property type="entry name" value="F-box_LRR-repeat"/>
</dbReference>
<feature type="non-terminal residue" evidence="3">
    <location>
        <position position="1"/>
    </location>
</feature>
<reference evidence="3" key="1">
    <citation type="submission" date="2021-02" db="EMBL/GenBank/DDBJ databases">
        <authorList>
            <person name="Nowell W R."/>
        </authorList>
    </citation>
    <scope>NUCLEOTIDE SEQUENCE</scope>
</reference>
<dbReference type="Proteomes" id="UP000682733">
    <property type="component" value="Unassembled WGS sequence"/>
</dbReference>
<dbReference type="SUPFAM" id="SSF52047">
    <property type="entry name" value="RNI-like"/>
    <property type="match status" value="1"/>
</dbReference>
<feature type="domain" description="F-box" evidence="2">
    <location>
        <begin position="82"/>
        <end position="132"/>
    </location>
</feature>
<dbReference type="GO" id="GO:0005737">
    <property type="term" value="C:cytoplasm"/>
    <property type="evidence" value="ECO:0007669"/>
    <property type="project" value="TreeGrafter"/>
</dbReference>
<dbReference type="EMBL" id="CAJOBA010005604">
    <property type="protein sequence ID" value="CAF3748883.1"/>
    <property type="molecule type" value="Genomic_DNA"/>
</dbReference>
<dbReference type="EMBL" id="CAJNOK010005599">
    <property type="protein sequence ID" value="CAF0978254.1"/>
    <property type="molecule type" value="Genomic_DNA"/>
</dbReference>
<evidence type="ECO:0000256" key="1">
    <source>
        <dbReference type="ARBA" id="ARBA00022786"/>
    </source>
</evidence>
<keyword evidence="1" id="KW-0833">Ubl conjugation pathway</keyword>
<proteinExistence type="predicted"/>
<evidence type="ECO:0000259" key="2">
    <source>
        <dbReference type="PROSITE" id="PS50181"/>
    </source>
</evidence>
<evidence type="ECO:0000313" key="4">
    <source>
        <dbReference type="EMBL" id="CAF3748883.1"/>
    </source>
</evidence>
<protein>
    <recommendedName>
        <fullName evidence="2">F-box domain-containing protein</fullName>
    </recommendedName>
</protein>
<dbReference type="InterPro" id="IPR006553">
    <property type="entry name" value="Leu-rich_rpt_Cys-con_subtyp"/>
</dbReference>
<evidence type="ECO:0000313" key="3">
    <source>
        <dbReference type="EMBL" id="CAF0978254.1"/>
    </source>
</evidence>